<evidence type="ECO:0000256" key="5">
    <source>
        <dbReference type="HAMAP-Rule" id="MF_00191"/>
    </source>
</evidence>
<feature type="binding site" evidence="5">
    <location>
        <position position="223"/>
    </location>
    <ligand>
        <name>isopentenyl diphosphate</name>
        <dbReference type="ChEBI" id="CHEBI:128769"/>
    </ligand>
</feature>
<feature type="binding site" evidence="5">
    <location>
        <position position="75"/>
    </location>
    <ligand>
        <name>dimethylallyl diphosphate</name>
        <dbReference type="ChEBI" id="CHEBI:57623"/>
    </ligand>
</feature>
<feature type="active site" description="Proton donor" evidence="5">
    <location>
        <position position="127"/>
    </location>
</feature>
<dbReference type="Pfam" id="PF02401">
    <property type="entry name" value="LYTB"/>
    <property type="match status" value="1"/>
</dbReference>
<feature type="binding site" evidence="5">
    <location>
        <position position="125"/>
    </location>
    <ligand>
        <name>isopentenyl diphosphate</name>
        <dbReference type="ChEBI" id="CHEBI:128769"/>
    </ligand>
</feature>
<feature type="binding site" evidence="5">
    <location>
        <position position="223"/>
    </location>
    <ligand>
        <name>(2E)-4-hydroxy-3-methylbut-2-enyl diphosphate</name>
        <dbReference type="ChEBI" id="CHEBI:128753"/>
    </ligand>
</feature>
<feature type="binding site" evidence="5">
    <location>
        <position position="75"/>
    </location>
    <ligand>
        <name>isopentenyl diphosphate</name>
        <dbReference type="ChEBI" id="CHEBI:128769"/>
    </ligand>
</feature>
<feature type="binding site" evidence="5">
    <location>
        <position position="125"/>
    </location>
    <ligand>
        <name>(2E)-4-hydroxy-3-methylbut-2-enyl diphosphate</name>
        <dbReference type="ChEBI" id="CHEBI:128753"/>
    </ligand>
</feature>
<dbReference type="PANTHER" id="PTHR30426:SF0">
    <property type="entry name" value="4-HYDROXY-3-METHYLBUT-2-ENYL DIPHOSPHATE REDUCTASE"/>
    <property type="match status" value="1"/>
</dbReference>
<dbReference type="GO" id="GO:0051745">
    <property type="term" value="F:4-hydroxy-3-methylbut-2-enyl diphosphate reductase activity"/>
    <property type="evidence" value="ECO:0007669"/>
    <property type="project" value="UniProtKB-UniRule"/>
</dbReference>
<feature type="binding site" evidence="5">
    <location>
        <position position="223"/>
    </location>
    <ligand>
        <name>dimethylallyl diphosphate</name>
        <dbReference type="ChEBI" id="CHEBI:57623"/>
    </ligand>
</feature>
<sequence>MCMGVRRADELARQAAQEAANEGARVFTYGPLIHNPQAVAELEALGVHVLDTKEVEDGSASIPDLNDAIVVIRAHGASLAAISRMREMGCRIIDATCPRVIKSQRLARHYEKLGWQVVLIGDPRHGEIAGILGHTSNAIVVDGPTTALKIARKLKDKPCALIAQTTIRQEDYDAVIAIFQANVPTITAEKTICPATRERQQALVELCGQVDAVLIVGGKNSENTKRLYASAIECGKPAWHIETASELTAEMARYERIGITAGASTPDFIVDQIQEVLGAMASRRKFTLAGGQS</sequence>
<comment type="similarity">
    <text evidence="5">Belongs to the IspH family.</text>
</comment>
<gene>
    <name evidence="5 6" type="primary">ispH</name>
    <name evidence="6" type="ORF">SPIROBIBN47_210211</name>
</gene>
<dbReference type="HAMAP" id="MF_00191">
    <property type="entry name" value="IspH"/>
    <property type="match status" value="1"/>
</dbReference>
<feature type="binding site" evidence="5">
    <location>
        <position position="125"/>
    </location>
    <ligand>
        <name>dimethylallyl diphosphate</name>
        <dbReference type="ChEBI" id="CHEBI:57623"/>
    </ligand>
</feature>
<feature type="binding site" evidence="5">
    <location>
        <position position="193"/>
    </location>
    <ligand>
        <name>[4Fe-4S] cluster</name>
        <dbReference type="ChEBI" id="CHEBI:49883"/>
    </ligand>
</feature>
<feature type="binding site" evidence="5">
    <location>
        <position position="264"/>
    </location>
    <ligand>
        <name>dimethylallyl diphosphate</name>
        <dbReference type="ChEBI" id="CHEBI:57623"/>
    </ligand>
</feature>
<feature type="binding site" evidence="5">
    <location>
        <position position="221"/>
    </location>
    <ligand>
        <name>dimethylallyl diphosphate</name>
        <dbReference type="ChEBI" id="CHEBI:57623"/>
    </ligand>
</feature>
<feature type="binding site" evidence="5">
    <location>
        <position position="221"/>
    </location>
    <ligand>
        <name>isopentenyl diphosphate</name>
        <dbReference type="ChEBI" id="CHEBI:128769"/>
    </ligand>
</feature>
<comment type="caution">
    <text evidence="5">Lacks conserved residue(s) required for the propagation of feature annotation.</text>
</comment>
<comment type="function">
    <text evidence="5">Catalyzes the conversion of 1-hydroxy-2-methyl-2-(E)-butenyl 4-diphosphate (HMBPP) into a mixture of isopentenyl diphosphate (IPP) and dimethylallyl diphosphate (DMAPP). Acts in the terminal step of the DOXP/MEP pathway for isoprenoid precursor biosynthesis.</text>
</comment>
<dbReference type="UniPathway" id="UPA00056">
    <property type="reaction ID" value="UER00097"/>
</dbReference>
<comment type="cofactor">
    <cofactor evidence="5">
        <name>[4Fe-4S] cluster</name>
        <dbReference type="ChEBI" id="CHEBI:49883"/>
    </cofactor>
    <text evidence="5">Binds 1 [4Fe-4S] cluster per subunit.</text>
</comment>
<protein>
    <recommendedName>
        <fullName evidence="5">4-hydroxy-3-methylbut-2-enyl diphosphate reductase</fullName>
        <shortName evidence="5">HMBPP reductase</shortName>
        <ecNumber evidence="5">1.17.7.4</ecNumber>
    </recommendedName>
</protein>
<evidence type="ECO:0000313" key="6">
    <source>
        <dbReference type="EMBL" id="SLM12103.1"/>
    </source>
</evidence>
<keyword evidence="4 5" id="KW-0411">Iron-sulfur</keyword>
<dbReference type="Gene3D" id="3.40.1010.20">
    <property type="entry name" value="4-hydroxy-3-methylbut-2-enyl diphosphate reductase, catalytic domain"/>
    <property type="match status" value="2"/>
</dbReference>
<dbReference type="GO" id="GO:0051539">
    <property type="term" value="F:4 iron, 4 sulfur cluster binding"/>
    <property type="evidence" value="ECO:0007669"/>
    <property type="project" value="UniProtKB-UniRule"/>
</dbReference>
<accession>A0A3P3XHM0</accession>
<feature type="binding site" evidence="5">
    <location>
        <position position="264"/>
    </location>
    <ligand>
        <name>(2E)-4-hydroxy-3-methylbut-2-enyl diphosphate</name>
        <dbReference type="ChEBI" id="CHEBI:128753"/>
    </ligand>
</feature>
<feature type="binding site" evidence="5">
    <location>
        <position position="34"/>
    </location>
    <ligand>
        <name>isopentenyl diphosphate</name>
        <dbReference type="ChEBI" id="CHEBI:128769"/>
    </ligand>
</feature>
<feature type="binding site" evidence="5">
    <location>
        <position position="97"/>
    </location>
    <ligand>
        <name>[4Fe-4S] cluster</name>
        <dbReference type="ChEBI" id="CHEBI:49883"/>
    </ligand>
</feature>
<dbReference type="GO" id="GO:0019288">
    <property type="term" value="P:isopentenyl diphosphate biosynthetic process, methylerythritol 4-phosphate pathway"/>
    <property type="evidence" value="ECO:0007669"/>
    <property type="project" value="UniProtKB-UniRule"/>
</dbReference>
<keyword evidence="2 5" id="KW-0479">Metal-binding</keyword>
<evidence type="ECO:0000256" key="1">
    <source>
        <dbReference type="ARBA" id="ARBA00022485"/>
    </source>
</evidence>
<dbReference type="AlphaFoldDB" id="A0A3P3XHM0"/>
<dbReference type="EMBL" id="FWDM01000014">
    <property type="protein sequence ID" value="SLM12103.1"/>
    <property type="molecule type" value="Genomic_DNA"/>
</dbReference>
<keyword evidence="1 5" id="KW-0004">4Fe-4S</keyword>
<feature type="binding site" evidence="5">
    <location>
        <position position="2"/>
    </location>
    <ligand>
        <name>[4Fe-4S] cluster</name>
        <dbReference type="ChEBI" id="CHEBI:49883"/>
    </ligand>
</feature>
<comment type="catalytic activity">
    <reaction evidence="5">
        <text>dimethylallyl diphosphate + 2 oxidized [2Fe-2S]-[ferredoxin] + H2O = (2E)-4-hydroxy-3-methylbut-2-enyl diphosphate + 2 reduced [2Fe-2S]-[ferredoxin] + 2 H(+)</text>
        <dbReference type="Rhea" id="RHEA:24825"/>
        <dbReference type="Rhea" id="RHEA-COMP:10000"/>
        <dbReference type="Rhea" id="RHEA-COMP:10001"/>
        <dbReference type="ChEBI" id="CHEBI:15377"/>
        <dbReference type="ChEBI" id="CHEBI:15378"/>
        <dbReference type="ChEBI" id="CHEBI:33737"/>
        <dbReference type="ChEBI" id="CHEBI:33738"/>
        <dbReference type="ChEBI" id="CHEBI:57623"/>
        <dbReference type="ChEBI" id="CHEBI:128753"/>
        <dbReference type="EC" id="1.17.7.4"/>
    </reaction>
</comment>
<dbReference type="InterPro" id="IPR003451">
    <property type="entry name" value="LytB/IspH"/>
</dbReference>
<dbReference type="EC" id="1.17.7.4" evidence="5"/>
<reference evidence="6" key="1">
    <citation type="submission" date="2017-02" db="EMBL/GenBank/DDBJ databases">
        <authorList>
            <person name="Regsiter A."/>
            <person name="William W."/>
        </authorList>
    </citation>
    <scope>NUCLEOTIDE SEQUENCE</scope>
    <source>
        <strain evidence="6">Bib</strain>
    </source>
</reference>
<evidence type="ECO:0000256" key="4">
    <source>
        <dbReference type="ARBA" id="ARBA00023014"/>
    </source>
</evidence>
<dbReference type="UniPathway" id="UPA00059">
    <property type="reaction ID" value="UER00105"/>
</dbReference>
<dbReference type="CDD" id="cd13944">
    <property type="entry name" value="lytB_ispH"/>
    <property type="match status" value="1"/>
</dbReference>
<dbReference type="GO" id="GO:0046872">
    <property type="term" value="F:metal ion binding"/>
    <property type="evidence" value="ECO:0007669"/>
    <property type="project" value="UniProtKB-KW"/>
</dbReference>
<dbReference type="GO" id="GO:0050992">
    <property type="term" value="P:dimethylallyl diphosphate biosynthetic process"/>
    <property type="evidence" value="ECO:0007669"/>
    <property type="project" value="UniProtKB-UniRule"/>
</dbReference>
<dbReference type="NCBIfam" id="TIGR00216">
    <property type="entry name" value="ispH_lytB"/>
    <property type="match status" value="1"/>
</dbReference>
<dbReference type="PANTHER" id="PTHR30426">
    <property type="entry name" value="4-HYDROXY-3-METHYLBUT-2-ENYL DIPHOSPHATE REDUCTASE"/>
    <property type="match status" value="1"/>
</dbReference>
<proteinExistence type="inferred from homology"/>
<keyword evidence="5 6" id="KW-0560">Oxidoreductase</keyword>
<comment type="pathway">
    <text evidence="5">Isoprenoid biosynthesis; dimethylallyl diphosphate biosynthesis; dimethylallyl diphosphate from (2E)-4-hydroxy-3-methylbutenyl diphosphate: step 1/1.</text>
</comment>
<evidence type="ECO:0000256" key="3">
    <source>
        <dbReference type="ARBA" id="ARBA00023004"/>
    </source>
</evidence>
<comment type="pathway">
    <text evidence="5">Isoprenoid biosynthesis; isopentenyl diphosphate biosynthesis via DXP pathway; isopentenyl diphosphate from 1-deoxy-D-xylulose 5-phosphate: step 6/6.</text>
</comment>
<feature type="binding site" evidence="5">
    <location>
        <position position="165"/>
    </location>
    <ligand>
        <name>(2E)-4-hydroxy-3-methylbut-2-enyl diphosphate</name>
        <dbReference type="ChEBI" id="CHEBI:128753"/>
    </ligand>
</feature>
<dbReference type="GO" id="GO:0016114">
    <property type="term" value="P:terpenoid biosynthetic process"/>
    <property type="evidence" value="ECO:0007669"/>
    <property type="project" value="UniProtKB-UniRule"/>
</dbReference>
<feature type="binding site" evidence="5">
    <location>
        <position position="75"/>
    </location>
    <ligand>
        <name>(2E)-4-hydroxy-3-methylbut-2-enyl diphosphate</name>
        <dbReference type="ChEBI" id="CHEBI:128753"/>
    </ligand>
</feature>
<evidence type="ECO:0000256" key="2">
    <source>
        <dbReference type="ARBA" id="ARBA00022723"/>
    </source>
</evidence>
<comment type="catalytic activity">
    <reaction evidence="5">
        <text>isopentenyl diphosphate + 2 oxidized [2Fe-2S]-[ferredoxin] + H2O = (2E)-4-hydroxy-3-methylbut-2-enyl diphosphate + 2 reduced [2Fe-2S]-[ferredoxin] + 2 H(+)</text>
        <dbReference type="Rhea" id="RHEA:24488"/>
        <dbReference type="Rhea" id="RHEA-COMP:10000"/>
        <dbReference type="Rhea" id="RHEA-COMP:10001"/>
        <dbReference type="ChEBI" id="CHEBI:15377"/>
        <dbReference type="ChEBI" id="CHEBI:15378"/>
        <dbReference type="ChEBI" id="CHEBI:33737"/>
        <dbReference type="ChEBI" id="CHEBI:33738"/>
        <dbReference type="ChEBI" id="CHEBI:128753"/>
        <dbReference type="ChEBI" id="CHEBI:128769"/>
        <dbReference type="EC" id="1.17.7.4"/>
    </reaction>
</comment>
<organism evidence="6">
    <name type="scientific">uncultured spirochete</name>
    <dbReference type="NCBI Taxonomy" id="156406"/>
    <lineage>
        <taxon>Bacteria</taxon>
        <taxon>Pseudomonadati</taxon>
        <taxon>Spirochaetota</taxon>
        <taxon>Spirochaetia</taxon>
        <taxon>Spirochaetales</taxon>
        <taxon>environmental samples</taxon>
    </lineage>
</organism>
<keyword evidence="3 5" id="KW-0408">Iron</keyword>
<name>A0A3P3XHM0_9SPIR</name>
<feature type="binding site" evidence="5">
    <location>
        <position position="34"/>
    </location>
    <ligand>
        <name>(2E)-4-hydroxy-3-methylbut-2-enyl diphosphate</name>
        <dbReference type="ChEBI" id="CHEBI:128753"/>
    </ligand>
</feature>
<feature type="binding site" evidence="5">
    <location>
        <position position="34"/>
    </location>
    <ligand>
        <name>dimethylallyl diphosphate</name>
        <dbReference type="ChEBI" id="CHEBI:57623"/>
    </ligand>
</feature>
<feature type="binding site" evidence="5">
    <location>
        <position position="221"/>
    </location>
    <ligand>
        <name>(2E)-4-hydroxy-3-methylbut-2-enyl diphosphate</name>
        <dbReference type="ChEBI" id="CHEBI:128753"/>
    </ligand>
</feature>
<keyword evidence="5" id="KW-0414">Isoprene biosynthesis</keyword>
<feature type="binding site" evidence="5">
    <location>
        <position position="264"/>
    </location>
    <ligand>
        <name>isopentenyl diphosphate</name>
        <dbReference type="ChEBI" id="CHEBI:128769"/>
    </ligand>
</feature>
<dbReference type="Gene3D" id="3.40.50.11270">
    <property type="match status" value="1"/>
</dbReference>